<feature type="domain" description="DNA methylase adenine-specific" evidence="11">
    <location>
        <begin position="2"/>
        <end position="268"/>
    </location>
</feature>
<dbReference type="PANTHER" id="PTHR42933:SF1">
    <property type="entry name" value="SITE-SPECIFIC DNA-METHYLTRANSFERASE (ADENINE-SPECIFIC)"/>
    <property type="match status" value="1"/>
</dbReference>
<dbReference type="InterPro" id="IPR051537">
    <property type="entry name" value="DNA_Adenine_Mtase"/>
</dbReference>
<proteinExistence type="inferred from homology"/>
<keyword evidence="6" id="KW-0949">S-adenosyl-L-methionine</keyword>
<dbReference type="Gene3D" id="3.40.50.150">
    <property type="entry name" value="Vaccinia Virus protein VP39"/>
    <property type="match status" value="1"/>
</dbReference>
<evidence type="ECO:0000256" key="1">
    <source>
        <dbReference type="ARBA" id="ARBA00006594"/>
    </source>
</evidence>
<keyword evidence="5" id="KW-0808">Transferase</keyword>
<evidence type="ECO:0000256" key="3">
    <source>
        <dbReference type="ARBA" id="ARBA00011900"/>
    </source>
</evidence>
<evidence type="ECO:0000256" key="4">
    <source>
        <dbReference type="ARBA" id="ARBA00022603"/>
    </source>
</evidence>
<evidence type="ECO:0000256" key="9">
    <source>
        <dbReference type="ARBA" id="ARBA00047942"/>
    </source>
</evidence>
<evidence type="ECO:0000256" key="2">
    <source>
        <dbReference type="ARBA" id="ARBA00010923"/>
    </source>
</evidence>
<dbReference type="InterPro" id="IPR044946">
    <property type="entry name" value="Restrct_endonuc_typeI_TRD_sf"/>
</dbReference>
<name>A0A9E6MHF1_9RICK</name>
<keyword evidence="4" id="KW-0489">Methyltransferase</keyword>
<evidence type="ECO:0000313" key="12">
    <source>
        <dbReference type="EMBL" id="QQV75036.1"/>
    </source>
</evidence>
<dbReference type="InterPro" id="IPR029063">
    <property type="entry name" value="SAM-dependent_MTases_sf"/>
</dbReference>
<dbReference type="PANTHER" id="PTHR42933">
    <property type="entry name" value="SLR6095 PROTEIN"/>
    <property type="match status" value="1"/>
</dbReference>
<dbReference type="PRINTS" id="PR00507">
    <property type="entry name" value="N12N6MTFRASE"/>
</dbReference>
<evidence type="ECO:0000256" key="8">
    <source>
        <dbReference type="ARBA" id="ARBA00023125"/>
    </source>
</evidence>
<dbReference type="Proteomes" id="UP000595296">
    <property type="component" value="Chromosome"/>
</dbReference>
<dbReference type="InterPro" id="IPR003356">
    <property type="entry name" value="DNA_methylase_A-5"/>
</dbReference>
<comment type="catalytic activity">
    <reaction evidence="9">
        <text>a 2'-deoxyadenosine in DNA + S-adenosyl-L-methionine = an N(6)-methyl-2'-deoxyadenosine in DNA + S-adenosyl-L-homocysteine + H(+)</text>
        <dbReference type="Rhea" id="RHEA:15197"/>
        <dbReference type="Rhea" id="RHEA-COMP:12418"/>
        <dbReference type="Rhea" id="RHEA-COMP:12419"/>
        <dbReference type="ChEBI" id="CHEBI:15378"/>
        <dbReference type="ChEBI" id="CHEBI:57856"/>
        <dbReference type="ChEBI" id="CHEBI:59789"/>
        <dbReference type="ChEBI" id="CHEBI:90615"/>
        <dbReference type="ChEBI" id="CHEBI:90616"/>
        <dbReference type="EC" id="2.1.1.72"/>
    </reaction>
</comment>
<dbReference type="EC" id="2.1.1.72" evidence="3"/>
<organism evidence="12 13">
    <name type="scientific">Rickettsia tillamookensis</name>
    <dbReference type="NCBI Taxonomy" id="2761623"/>
    <lineage>
        <taxon>Bacteria</taxon>
        <taxon>Pseudomonadati</taxon>
        <taxon>Pseudomonadota</taxon>
        <taxon>Alphaproteobacteria</taxon>
        <taxon>Rickettsiales</taxon>
        <taxon>Rickettsiaceae</taxon>
        <taxon>Rickettsieae</taxon>
        <taxon>Rickettsia</taxon>
        <taxon>spotted fever group</taxon>
    </lineage>
</organism>
<evidence type="ECO:0000259" key="10">
    <source>
        <dbReference type="Pfam" id="PF01420"/>
    </source>
</evidence>
<feature type="domain" description="Type I restriction modification DNA specificity" evidence="10">
    <location>
        <begin position="302"/>
        <end position="446"/>
    </location>
</feature>
<comment type="similarity">
    <text evidence="1">Belongs to the N(4)/N(6)-methyltransferase family.</text>
</comment>
<sequence>MFDPTCGTGGFLVSAFDRIKSTASEEQIYEFKNKHIYGVEQDAEIVSLALVNMIFRGDGKSNIYEGNTLNSKFKKISSEYKKIDLLVEEDIGETFITKVLMNPPFAIENEEEYRFVNHALSQMVRGGMLFAILPTSTITSASDAKGEITWRKELLKRHTIKAVIKLSDELFCPVASKGTYAIIIEAHKPQDFNQEVLFAIMDDGYTMKKAKRVILDNLPSNIKLIKQKVREFTILNNKIDNIEKVIGLSKLNTDDDSFDLAPESYLQASSDFSMTFEITTNLLQAFINRDKHKFKQSINETNEEIKVFDILEFFSSIKRGKCPPINSLKEGNIPVITTTELNNGIVGYYDIPVNIIDTDCITISANGSSCCAFYQPYKFTANADVLICKLKQIYNNLYFKIFLCTAIRSSAWKFTYYRKCSNTKLLKDVKIKIPIKNQQIDYELIKSKVENSIGFDLLKSYLSSI</sequence>
<dbReference type="EMBL" id="CP060138">
    <property type="protein sequence ID" value="QQV75036.1"/>
    <property type="molecule type" value="Genomic_DNA"/>
</dbReference>
<protein>
    <recommendedName>
        <fullName evidence="3">site-specific DNA-methyltransferase (adenine-specific)</fullName>
        <ecNumber evidence="3">2.1.1.72</ecNumber>
    </recommendedName>
</protein>
<dbReference type="SUPFAM" id="SSF116734">
    <property type="entry name" value="DNA methylase specificity domain"/>
    <property type="match status" value="1"/>
</dbReference>
<dbReference type="Pfam" id="PF01420">
    <property type="entry name" value="Methylase_S"/>
    <property type="match status" value="1"/>
</dbReference>
<gene>
    <name evidence="12" type="ORF">H6P87_00581</name>
</gene>
<evidence type="ECO:0000256" key="5">
    <source>
        <dbReference type="ARBA" id="ARBA00022679"/>
    </source>
</evidence>
<dbReference type="InterPro" id="IPR000055">
    <property type="entry name" value="Restrct_endonuc_typeI_TRD"/>
</dbReference>
<dbReference type="Gene3D" id="3.90.220.20">
    <property type="entry name" value="DNA methylase specificity domains"/>
    <property type="match status" value="1"/>
</dbReference>
<keyword evidence="8" id="KW-0238">DNA-binding</keyword>
<keyword evidence="7" id="KW-0680">Restriction system</keyword>
<accession>A0A9E6MHF1</accession>
<comment type="similarity">
    <text evidence="2">Belongs to the type-I restriction system S methylase family.</text>
</comment>
<evidence type="ECO:0000256" key="7">
    <source>
        <dbReference type="ARBA" id="ARBA00022747"/>
    </source>
</evidence>
<dbReference type="SUPFAM" id="SSF53335">
    <property type="entry name" value="S-adenosyl-L-methionine-dependent methyltransferases"/>
    <property type="match status" value="1"/>
</dbReference>
<evidence type="ECO:0000256" key="6">
    <source>
        <dbReference type="ARBA" id="ARBA00022691"/>
    </source>
</evidence>
<reference evidence="12 13" key="1">
    <citation type="journal article" date="2021" name="Int. J. Syst. Evol. Microbiol.">
        <title>Characterization of a novel transitional group Rickettsia species (Rickettsia tillamookensis sp. nov.) from the western black-legged tick, Ixodes pacificus.</title>
        <authorList>
            <person name="Gauthier D.T."/>
            <person name="Karpathy S.E."/>
            <person name="Grizzard S.L."/>
            <person name="Batra D."/>
            <person name="Rowe L.A."/>
            <person name="Paddock C.D."/>
        </authorList>
    </citation>
    <scope>NUCLEOTIDE SEQUENCE [LARGE SCALE GENOMIC DNA]</scope>
    <source>
        <strain evidence="12 13">Tillamook 23</strain>
    </source>
</reference>
<evidence type="ECO:0000259" key="11">
    <source>
        <dbReference type="Pfam" id="PF02384"/>
    </source>
</evidence>
<keyword evidence="13" id="KW-1185">Reference proteome</keyword>
<evidence type="ECO:0000313" key="13">
    <source>
        <dbReference type="Proteomes" id="UP000595296"/>
    </source>
</evidence>
<dbReference type="Pfam" id="PF02384">
    <property type="entry name" value="N6_Mtase"/>
    <property type="match status" value="1"/>
</dbReference>